<evidence type="ECO:0000256" key="1">
    <source>
        <dbReference type="SAM" id="SignalP"/>
    </source>
</evidence>
<evidence type="ECO:0000313" key="4">
    <source>
        <dbReference type="Proteomes" id="UP001145050"/>
    </source>
</evidence>
<dbReference type="EMBL" id="JAMQKB010000013">
    <property type="protein sequence ID" value="MDC3425357.1"/>
    <property type="molecule type" value="Genomic_DNA"/>
</dbReference>
<dbReference type="AlphaFoldDB" id="A0A9X3WT58"/>
<accession>A0A9X3WT58</accession>
<evidence type="ECO:0000313" key="3">
    <source>
        <dbReference type="EMBL" id="MDC3425357.1"/>
    </source>
</evidence>
<evidence type="ECO:0000259" key="2">
    <source>
        <dbReference type="Pfam" id="PF12690"/>
    </source>
</evidence>
<proteinExistence type="predicted"/>
<dbReference type="InterPro" id="IPR020481">
    <property type="entry name" value="Intracell_prot_inh_BsuPI"/>
</dbReference>
<dbReference type="RefSeq" id="WP_272437161.1">
    <property type="nucleotide sequence ID" value="NZ_JAMQKB010000013.1"/>
</dbReference>
<reference evidence="3" key="1">
    <citation type="submission" date="2022-06" db="EMBL/GenBank/DDBJ databases">
        <title>Aquibacillus sp. a new bacterium isolated from soil saline samples.</title>
        <authorList>
            <person name="Galisteo C."/>
            <person name="De La Haba R."/>
            <person name="Sanchez-Porro C."/>
            <person name="Ventosa A."/>
        </authorList>
    </citation>
    <scope>NUCLEOTIDE SEQUENCE</scope>
    <source>
        <strain evidence="3">3ASR75-11</strain>
    </source>
</reference>
<comment type="caution">
    <text evidence="3">The sequence shown here is derived from an EMBL/GenBank/DDBJ whole genome shotgun (WGS) entry which is preliminary data.</text>
</comment>
<dbReference type="InterPro" id="IPR038144">
    <property type="entry name" value="IPI"/>
</dbReference>
<feature type="chain" id="PRO_5040906420" description="Intracellular proteinase inhibitor BsuPI domain-containing protein" evidence="1">
    <location>
        <begin position="25"/>
        <end position="153"/>
    </location>
</feature>
<dbReference type="Pfam" id="PF12690">
    <property type="entry name" value="BsuPI"/>
    <property type="match status" value="1"/>
</dbReference>
<dbReference type="PROSITE" id="PS51257">
    <property type="entry name" value="PROKAR_LIPOPROTEIN"/>
    <property type="match status" value="1"/>
</dbReference>
<feature type="domain" description="Intracellular proteinase inhibitor BsuPI" evidence="2">
    <location>
        <begin position="51"/>
        <end position="137"/>
    </location>
</feature>
<keyword evidence="1" id="KW-0732">Signal</keyword>
<protein>
    <recommendedName>
        <fullName evidence="2">Intracellular proteinase inhibitor BsuPI domain-containing protein</fullName>
    </recommendedName>
</protein>
<sequence>MKKVLLFVLLGLLITGCGTGNADASQEKGEGKNGGESGIVAGEMVASLDKKSALVYSYQVKNQTEKVVTLEFTSSQRIDYSVETKDGEQVFLYSSVSSFLAVLGEEKVKQGEALEYTVDLNDLNLPAGEYILTVWMTPKDGKKFTVKKEFTIE</sequence>
<gene>
    <name evidence="3" type="ORF">NC797_12680</name>
</gene>
<organism evidence="3 4">
    <name type="scientific">Terrihalobacillus insolitus</name>
    <dbReference type="NCBI Taxonomy" id="2950438"/>
    <lineage>
        <taxon>Bacteria</taxon>
        <taxon>Bacillati</taxon>
        <taxon>Bacillota</taxon>
        <taxon>Bacilli</taxon>
        <taxon>Bacillales</taxon>
        <taxon>Bacillaceae</taxon>
        <taxon>Terrihalobacillus</taxon>
    </lineage>
</organism>
<dbReference type="Proteomes" id="UP001145050">
    <property type="component" value="Unassembled WGS sequence"/>
</dbReference>
<dbReference type="Gene3D" id="2.60.40.2360">
    <property type="entry name" value="Intracellular proteinase inhibitor BsuPI"/>
    <property type="match status" value="1"/>
</dbReference>
<keyword evidence="4" id="KW-1185">Reference proteome</keyword>
<name>A0A9X3WT58_9BACI</name>
<feature type="signal peptide" evidence="1">
    <location>
        <begin position="1"/>
        <end position="24"/>
    </location>
</feature>